<evidence type="ECO:0000313" key="4">
    <source>
        <dbReference type="EMBL" id="ELT96599.1"/>
    </source>
</evidence>
<dbReference type="EMBL" id="AMQN01011260">
    <property type="status" value="NOT_ANNOTATED_CDS"/>
    <property type="molecule type" value="Genomic_DNA"/>
</dbReference>
<accession>R7TSG4</accession>
<dbReference type="CDD" id="cd24086">
    <property type="entry name" value="ASKHA_NBD_PanK-II_euk"/>
    <property type="match status" value="1"/>
</dbReference>
<dbReference type="PANTHER" id="PTHR12280">
    <property type="entry name" value="PANTOTHENATE KINASE"/>
    <property type="match status" value="1"/>
</dbReference>
<gene>
    <name evidence="4" type="ORF">CAPTEDRAFT_226291</name>
</gene>
<evidence type="ECO:0000256" key="1">
    <source>
        <dbReference type="ARBA" id="ARBA00022741"/>
    </source>
</evidence>
<sequence>MPKWLVLRSGVGTEKRAHLDAPVVVIAAFLEISQFLRPSMADGLNAESLILPSMATRLDPLHPGHGQPASFALDIGGTLAKVAYLCPKAEGKCCGSSELRLVSFKTDDLDTCLNFIRHHVISYSNNHNITVYSTGVGCSKYRQKIADTLSVDLQADTREMDHALNGVDFLWRHLPSNQLVYEGSDVKGLNFGVPFAQSGVGPCILITLGSALCISKVSAEGSCEGLVGGSSQGGLTFLGLGALLTKAQSFEELIQLAEKGDRRNVDLLVKDTAGSDYNNAPSDSMVSSFGKAAKMLAQKSGERLSEADIASSLLYLITDQMAQTVYLVAKCQNVSRAVFCGSFLSHNQSIISQIREKLASASVYLDHTVSPVFMQREGYMGAIGVLAAQMNLCTNGTTFHVPDLAT</sequence>
<dbReference type="Gene3D" id="3.30.420.40">
    <property type="match status" value="1"/>
</dbReference>
<dbReference type="SUPFAM" id="SSF53067">
    <property type="entry name" value="Actin-like ATPase domain"/>
    <property type="match status" value="1"/>
</dbReference>
<organism evidence="4">
    <name type="scientific">Capitella teleta</name>
    <name type="common">Polychaete worm</name>
    <dbReference type="NCBI Taxonomy" id="283909"/>
    <lineage>
        <taxon>Eukaryota</taxon>
        <taxon>Metazoa</taxon>
        <taxon>Spiralia</taxon>
        <taxon>Lophotrochozoa</taxon>
        <taxon>Annelida</taxon>
        <taxon>Polychaeta</taxon>
        <taxon>Sedentaria</taxon>
        <taxon>Scolecida</taxon>
        <taxon>Capitellidae</taxon>
        <taxon>Capitella</taxon>
    </lineage>
</organism>
<dbReference type="AlphaFoldDB" id="R7TSG4"/>
<evidence type="ECO:0000313" key="5">
    <source>
        <dbReference type="EnsemblMetazoa" id="CapteP226291"/>
    </source>
</evidence>
<proteinExistence type="predicted"/>
<evidence type="ECO:0000313" key="6">
    <source>
        <dbReference type="Proteomes" id="UP000014760"/>
    </source>
</evidence>
<dbReference type="Gene3D" id="3.30.420.510">
    <property type="match status" value="1"/>
</dbReference>
<dbReference type="EMBL" id="KB308784">
    <property type="protein sequence ID" value="ELT96599.1"/>
    <property type="molecule type" value="Genomic_DNA"/>
</dbReference>
<dbReference type="STRING" id="283909.R7TSG4"/>
<evidence type="ECO:0008006" key="7">
    <source>
        <dbReference type="Google" id="ProtNLM"/>
    </source>
</evidence>
<protein>
    <recommendedName>
        <fullName evidence="7">Pantothenate kinase</fullName>
    </recommendedName>
</protein>
<dbReference type="HOGENOM" id="CLU_678343_0_0_1"/>
<dbReference type="EnsemblMetazoa" id="CapteT226291">
    <property type="protein sequence ID" value="CapteP226291"/>
    <property type="gene ID" value="CapteG226291"/>
</dbReference>
<dbReference type="PANTHER" id="PTHR12280:SF20">
    <property type="entry name" value="4'-PHOSPHOPANTETHEINE PHOSPHATASE"/>
    <property type="match status" value="1"/>
</dbReference>
<dbReference type="Pfam" id="PF03630">
    <property type="entry name" value="Fumble"/>
    <property type="match status" value="1"/>
</dbReference>
<dbReference type="GO" id="GO:0015937">
    <property type="term" value="P:coenzyme A biosynthetic process"/>
    <property type="evidence" value="ECO:0007669"/>
    <property type="project" value="UniProtKB-KW"/>
</dbReference>
<reference evidence="4 6" key="2">
    <citation type="journal article" date="2013" name="Nature">
        <title>Insights into bilaterian evolution from three spiralian genomes.</title>
        <authorList>
            <person name="Simakov O."/>
            <person name="Marletaz F."/>
            <person name="Cho S.J."/>
            <person name="Edsinger-Gonzales E."/>
            <person name="Havlak P."/>
            <person name="Hellsten U."/>
            <person name="Kuo D.H."/>
            <person name="Larsson T."/>
            <person name="Lv J."/>
            <person name="Arendt D."/>
            <person name="Savage R."/>
            <person name="Osoegawa K."/>
            <person name="de Jong P."/>
            <person name="Grimwood J."/>
            <person name="Chapman J.A."/>
            <person name="Shapiro H."/>
            <person name="Aerts A."/>
            <person name="Otillar R.P."/>
            <person name="Terry A.Y."/>
            <person name="Boore J.L."/>
            <person name="Grigoriev I.V."/>
            <person name="Lindberg D.R."/>
            <person name="Seaver E.C."/>
            <person name="Weisblat D.A."/>
            <person name="Putnam N.H."/>
            <person name="Rokhsar D.S."/>
        </authorList>
    </citation>
    <scope>NUCLEOTIDE SEQUENCE</scope>
    <source>
        <strain evidence="4 6">I ESC-2004</strain>
    </source>
</reference>
<name>R7TSG4_CAPTE</name>
<dbReference type="InterPro" id="IPR004567">
    <property type="entry name" value="Type_II_PanK"/>
</dbReference>
<dbReference type="GO" id="GO:0005524">
    <property type="term" value="F:ATP binding"/>
    <property type="evidence" value="ECO:0007669"/>
    <property type="project" value="UniProtKB-KW"/>
</dbReference>
<dbReference type="Proteomes" id="UP000014760">
    <property type="component" value="Unassembled WGS sequence"/>
</dbReference>
<dbReference type="GO" id="GO:0005829">
    <property type="term" value="C:cytosol"/>
    <property type="evidence" value="ECO:0007669"/>
    <property type="project" value="TreeGrafter"/>
</dbReference>
<keyword evidence="3" id="KW-0173">Coenzyme A biosynthesis</keyword>
<evidence type="ECO:0000256" key="2">
    <source>
        <dbReference type="ARBA" id="ARBA00022840"/>
    </source>
</evidence>
<keyword evidence="6" id="KW-1185">Reference proteome</keyword>
<keyword evidence="2" id="KW-0067">ATP-binding</keyword>
<dbReference type="GO" id="GO:0004594">
    <property type="term" value="F:pantothenate kinase activity"/>
    <property type="evidence" value="ECO:0007669"/>
    <property type="project" value="TreeGrafter"/>
</dbReference>
<keyword evidence="1" id="KW-0547">Nucleotide-binding</keyword>
<evidence type="ECO:0000256" key="3">
    <source>
        <dbReference type="ARBA" id="ARBA00022993"/>
    </source>
</evidence>
<dbReference type="OMA" id="ANRGDHR"/>
<dbReference type="InterPro" id="IPR043129">
    <property type="entry name" value="ATPase_NBD"/>
</dbReference>
<dbReference type="GO" id="GO:0005634">
    <property type="term" value="C:nucleus"/>
    <property type="evidence" value="ECO:0007669"/>
    <property type="project" value="TreeGrafter"/>
</dbReference>
<dbReference type="OrthoDB" id="498611at2759"/>
<reference evidence="6" key="1">
    <citation type="submission" date="2012-12" db="EMBL/GenBank/DDBJ databases">
        <authorList>
            <person name="Hellsten U."/>
            <person name="Grimwood J."/>
            <person name="Chapman J.A."/>
            <person name="Shapiro H."/>
            <person name="Aerts A."/>
            <person name="Otillar R.P."/>
            <person name="Terry A.Y."/>
            <person name="Boore J.L."/>
            <person name="Simakov O."/>
            <person name="Marletaz F."/>
            <person name="Cho S.-J."/>
            <person name="Edsinger-Gonzales E."/>
            <person name="Havlak P."/>
            <person name="Kuo D.-H."/>
            <person name="Larsson T."/>
            <person name="Lv J."/>
            <person name="Arendt D."/>
            <person name="Savage R."/>
            <person name="Osoegawa K."/>
            <person name="de Jong P."/>
            <person name="Lindberg D.R."/>
            <person name="Seaver E.C."/>
            <person name="Weisblat D.A."/>
            <person name="Putnam N.H."/>
            <person name="Grigoriev I.V."/>
            <person name="Rokhsar D.S."/>
        </authorList>
    </citation>
    <scope>NUCLEOTIDE SEQUENCE</scope>
    <source>
        <strain evidence="6">I ESC-2004</strain>
    </source>
</reference>
<reference evidence="5" key="3">
    <citation type="submission" date="2015-06" db="UniProtKB">
        <authorList>
            <consortium name="EnsemblMetazoa"/>
        </authorList>
    </citation>
    <scope>IDENTIFICATION</scope>
</reference>